<dbReference type="AlphaFoldDB" id="A0A915PD73"/>
<name>A0A915PD73_9BILA</name>
<protein>
    <submittedName>
        <fullName evidence="3">Uncharacterized protein</fullName>
    </submittedName>
</protein>
<accession>A0A915PD73</accession>
<evidence type="ECO:0000313" key="3">
    <source>
        <dbReference type="WBParaSite" id="sdigi.contig114.g4615.t1"/>
    </source>
</evidence>
<feature type="region of interest" description="Disordered" evidence="1">
    <location>
        <begin position="97"/>
        <end position="132"/>
    </location>
</feature>
<dbReference type="Proteomes" id="UP000887581">
    <property type="component" value="Unplaced"/>
</dbReference>
<sequence>MYIFLPFYQHLSPTFATIEFLLIKISFIYHQQMECIADEKFAFLVPSVQAAICLLFAAICSGSADIIHHAEDALVNVLRCDPQILYPYMNTVHNIVTGSNSGHEKRKPSPSSLVAPPTSESPHTPSLTPPDTAMAALPEVALSLTCSQRISPESSNHGIGNDSGFISGFSSPAAVLSTSKFGNHNIGNNKGNSATYSRRRLRRSINVAHLTCTRRSYENMDNGVIAYYHASEDDFLSSY</sequence>
<organism evidence="2 3">
    <name type="scientific">Setaria digitata</name>
    <dbReference type="NCBI Taxonomy" id="48799"/>
    <lineage>
        <taxon>Eukaryota</taxon>
        <taxon>Metazoa</taxon>
        <taxon>Ecdysozoa</taxon>
        <taxon>Nematoda</taxon>
        <taxon>Chromadorea</taxon>
        <taxon>Rhabditida</taxon>
        <taxon>Spirurina</taxon>
        <taxon>Spiruromorpha</taxon>
        <taxon>Filarioidea</taxon>
        <taxon>Setariidae</taxon>
        <taxon>Setaria</taxon>
    </lineage>
</organism>
<dbReference type="WBParaSite" id="sdigi.contig114.g4615.t1">
    <property type="protein sequence ID" value="sdigi.contig114.g4615.t1"/>
    <property type="gene ID" value="sdigi.contig114.g4615"/>
</dbReference>
<evidence type="ECO:0000256" key="1">
    <source>
        <dbReference type="SAM" id="MobiDB-lite"/>
    </source>
</evidence>
<keyword evidence="2" id="KW-1185">Reference proteome</keyword>
<evidence type="ECO:0000313" key="2">
    <source>
        <dbReference type="Proteomes" id="UP000887581"/>
    </source>
</evidence>
<reference evidence="3" key="1">
    <citation type="submission" date="2022-11" db="UniProtKB">
        <authorList>
            <consortium name="WormBaseParasite"/>
        </authorList>
    </citation>
    <scope>IDENTIFICATION</scope>
</reference>
<proteinExistence type="predicted"/>